<keyword evidence="1" id="KW-0472">Membrane</keyword>
<evidence type="ECO:0000313" key="2">
    <source>
        <dbReference type="EMBL" id="KAL2913960.1"/>
    </source>
</evidence>
<protein>
    <submittedName>
        <fullName evidence="2">Uncharacterized protein</fullName>
    </submittedName>
</protein>
<feature type="transmembrane region" description="Helical" evidence="1">
    <location>
        <begin position="74"/>
        <end position="94"/>
    </location>
</feature>
<name>A0ABR4N362_9FUNG</name>
<keyword evidence="1" id="KW-0812">Transmembrane</keyword>
<evidence type="ECO:0000313" key="3">
    <source>
        <dbReference type="Proteomes" id="UP001527925"/>
    </source>
</evidence>
<feature type="transmembrane region" description="Helical" evidence="1">
    <location>
        <begin position="37"/>
        <end position="62"/>
    </location>
</feature>
<organism evidence="2 3">
    <name type="scientific">Polyrhizophydium stewartii</name>
    <dbReference type="NCBI Taxonomy" id="2732419"/>
    <lineage>
        <taxon>Eukaryota</taxon>
        <taxon>Fungi</taxon>
        <taxon>Fungi incertae sedis</taxon>
        <taxon>Chytridiomycota</taxon>
        <taxon>Chytridiomycota incertae sedis</taxon>
        <taxon>Chytridiomycetes</taxon>
        <taxon>Rhizophydiales</taxon>
        <taxon>Rhizophydiales incertae sedis</taxon>
        <taxon>Polyrhizophydium</taxon>
    </lineage>
</organism>
<evidence type="ECO:0000256" key="1">
    <source>
        <dbReference type="SAM" id="Phobius"/>
    </source>
</evidence>
<sequence length="374" mass="40704">MPSITTPTTAAAAAATTGAYSDIPTEAPVPLPLFGSSPAVTAAVVLSAAAMLGAVCSAAFFVRRGFKRGFSPATIALAAINVLALTLEVFQTLFSNASHGNRVFYDWRNVWLPLSTLSLNLLQIEVAAVFQGSLIRLSWLTPDKLPIVRAAAIVVHFVCCWSSYLQAWLQNDTHSPVAQLLGNIMAAYELFIPLFGVALNGYIMFGIRRDIAPPLANGDERPMITATRRKLIRVLQALIAVVILLDLMVIGGYVMAMISDSQQVHTLEYYCFLDIAIAFFAMHMSAETIMFERIVMIFRTPSTSFSGVGERTINSPHFDIEVAATLDDMNQTNRKLQHRDSLSRIEAVSLRKMATPSSPTSIISCGTVEQRAGK</sequence>
<comment type="caution">
    <text evidence="2">The sequence shown here is derived from an EMBL/GenBank/DDBJ whole genome shotgun (WGS) entry which is preliminary data.</text>
</comment>
<gene>
    <name evidence="2" type="ORF">HK105_206551</name>
</gene>
<dbReference type="Proteomes" id="UP001527925">
    <property type="component" value="Unassembled WGS sequence"/>
</dbReference>
<feature type="transmembrane region" description="Helical" evidence="1">
    <location>
        <begin position="185"/>
        <end position="205"/>
    </location>
</feature>
<keyword evidence="1" id="KW-1133">Transmembrane helix</keyword>
<dbReference type="EMBL" id="JADGIZ020000039">
    <property type="protein sequence ID" value="KAL2913960.1"/>
    <property type="molecule type" value="Genomic_DNA"/>
</dbReference>
<feature type="transmembrane region" description="Helical" evidence="1">
    <location>
        <begin position="231"/>
        <end position="255"/>
    </location>
</feature>
<reference evidence="2 3" key="1">
    <citation type="submission" date="2023-09" db="EMBL/GenBank/DDBJ databases">
        <title>Pangenome analysis of Batrachochytrium dendrobatidis and related Chytrids.</title>
        <authorList>
            <person name="Yacoub M.N."/>
            <person name="Stajich J.E."/>
            <person name="James T.Y."/>
        </authorList>
    </citation>
    <scope>NUCLEOTIDE SEQUENCE [LARGE SCALE GENOMIC DNA]</scope>
    <source>
        <strain evidence="2 3">JEL0888</strain>
    </source>
</reference>
<feature type="transmembrane region" description="Helical" evidence="1">
    <location>
        <begin position="267"/>
        <end position="286"/>
    </location>
</feature>
<accession>A0ABR4N362</accession>
<proteinExistence type="predicted"/>
<feature type="transmembrane region" description="Helical" evidence="1">
    <location>
        <begin position="147"/>
        <end position="165"/>
    </location>
</feature>
<keyword evidence="3" id="KW-1185">Reference proteome</keyword>
<feature type="transmembrane region" description="Helical" evidence="1">
    <location>
        <begin position="114"/>
        <end position="135"/>
    </location>
</feature>